<organism evidence="2 3">
    <name type="scientific">Zobellella aerophila</name>
    <dbReference type="NCBI Taxonomy" id="870480"/>
    <lineage>
        <taxon>Bacteria</taxon>
        <taxon>Pseudomonadati</taxon>
        <taxon>Pseudomonadota</taxon>
        <taxon>Gammaproteobacteria</taxon>
        <taxon>Aeromonadales</taxon>
        <taxon>Aeromonadaceae</taxon>
        <taxon>Zobellella</taxon>
    </lineage>
</organism>
<evidence type="ECO:0000259" key="1">
    <source>
        <dbReference type="Pfam" id="PF07883"/>
    </source>
</evidence>
<comment type="caution">
    <text evidence="2">The sequence shown here is derived from an EMBL/GenBank/DDBJ whole genome shotgun (WGS) entry which is preliminary data.</text>
</comment>
<reference evidence="3" key="1">
    <citation type="journal article" date="2019" name="Int. J. Syst. Evol. Microbiol.">
        <title>The Global Catalogue of Microorganisms (GCM) 10K type strain sequencing project: providing services to taxonomists for standard genome sequencing and annotation.</title>
        <authorList>
            <consortium name="The Broad Institute Genomics Platform"/>
            <consortium name="The Broad Institute Genome Sequencing Center for Infectious Disease"/>
            <person name="Wu L."/>
            <person name="Ma J."/>
        </authorList>
    </citation>
    <scope>NUCLEOTIDE SEQUENCE [LARGE SCALE GENOMIC DNA]</scope>
    <source>
        <strain evidence="3">JCM 17110</strain>
    </source>
</reference>
<dbReference type="Pfam" id="PF07883">
    <property type="entry name" value="Cupin_2"/>
    <property type="match status" value="1"/>
</dbReference>
<evidence type="ECO:0000313" key="3">
    <source>
        <dbReference type="Proteomes" id="UP001500795"/>
    </source>
</evidence>
<proteinExistence type="predicted"/>
<dbReference type="Proteomes" id="UP001500795">
    <property type="component" value="Unassembled WGS sequence"/>
</dbReference>
<evidence type="ECO:0000313" key="2">
    <source>
        <dbReference type="EMBL" id="GAA3533271.1"/>
    </source>
</evidence>
<protein>
    <submittedName>
        <fullName evidence="2">Cupin domain-containing protein</fullName>
    </submittedName>
</protein>
<accession>A0ABP6VHW9</accession>
<dbReference type="SUPFAM" id="SSF51182">
    <property type="entry name" value="RmlC-like cupins"/>
    <property type="match status" value="1"/>
</dbReference>
<keyword evidence="3" id="KW-1185">Reference proteome</keyword>
<gene>
    <name evidence="2" type="ORF">GCM10022394_10850</name>
</gene>
<dbReference type="InterPro" id="IPR013096">
    <property type="entry name" value="Cupin_2"/>
</dbReference>
<dbReference type="CDD" id="cd06981">
    <property type="entry name" value="cupin_reut_a1446"/>
    <property type="match status" value="1"/>
</dbReference>
<dbReference type="Gene3D" id="2.60.120.10">
    <property type="entry name" value="Jelly Rolls"/>
    <property type="match status" value="1"/>
</dbReference>
<name>A0ABP6VHW9_9GAMM</name>
<sequence>MPLSNICSIYVIFEKETKMIPHNLWQDIPATLPEELILTLAGNDRVRIERIVSRGHGSPEGFWYDQHEHEFVLLVQGEAELALLEPDEQIRLKAGDYLLIPARRKHRVAWTHPEQDTLWLAVFYAT</sequence>
<feature type="domain" description="Cupin type-2" evidence="1">
    <location>
        <begin position="65"/>
        <end position="123"/>
    </location>
</feature>
<dbReference type="EMBL" id="BAABCX010000001">
    <property type="protein sequence ID" value="GAA3533271.1"/>
    <property type="molecule type" value="Genomic_DNA"/>
</dbReference>
<dbReference type="InterPro" id="IPR014710">
    <property type="entry name" value="RmlC-like_jellyroll"/>
</dbReference>
<dbReference type="InterPro" id="IPR011051">
    <property type="entry name" value="RmlC_Cupin_sf"/>
</dbReference>